<keyword evidence="3" id="KW-1185">Reference proteome</keyword>
<feature type="transmembrane region" description="Helical" evidence="1">
    <location>
        <begin position="73"/>
        <end position="91"/>
    </location>
</feature>
<proteinExistence type="predicted"/>
<sequence length="101" mass="11799">MNWLGIVLVIAGIVYLMYSILNKDKVTYYTRKAKIRLLKSDEFLKLQLKFSILNSIYLIIFGILIMVLNLNSIFIVASGVIFYFINFLLFLEAKKKGYVDY</sequence>
<evidence type="ECO:0000313" key="3">
    <source>
        <dbReference type="Proteomes" id="UP001166402"/>
    </source>
</evidence>
<comment type="caution">
    <text evidence="2">The sequence shown here is derived from an EMBL/GenBank/DDBJ whole genome shotgun (WGS) entry which is preliminary data.</text>
</comment>
<keyword evidence="1" id="KW-1133">Transmembrane helix</keyword>
<accession>A0ABS4NF73</accession>
<dbReference type="Proteomes" id="UP001166402">
    <property type="component" value="Unassembled WGS sequence"/>
</dbReference>
<evidence type="ECO:0000256" key="1">
    <source>
        <dbReference type="SAM" id="Phobius"/>
    </source>
</evidence>
<organism evidence="2 3">
    <name type="scientific">Thermoanaerobacterium butyriciformans</name>
    <dbReference type="NCBI Taxonomy" id="1702242"/>
    <lineage>
        <taxon>Bacteria</taxon>
        <taxon>Bacillati</taxon>
        <taxon>Bacillota</taxon>
        <taxon>Clostridia</taxon>
        <taxon>Thermoanaerobacterales</taxon>
        <taxon>Thermoanaerobacteraceae</taxon>
        <taxon>Thermoanaerobacterium</taxon>
    </lineage>
</organism>
<gene>
    <name evidence="2" type="ORF">J2Z80_001844</name>
</gene>
<dbReference type="RefSeq" id="WP_209454093.1">
    <property type="nucleotide sequence ID" value="NZ_JAGGLT010000019.1"/>
</dbReference>
<evidence type="ECO:0000313" key="2">
    <source>
        <dbReference type="EMBL" id="MBP2072313.1"/>
    </source>
</evidence>
<dbReference type="EMBL" id="JAGGLT010000019">
    <property type="protein sequence ID" value="MBP2072313.1"/>
    <property type="molecule type" value="Genomic_DNA"/>
</dbReference>
<name>A0ABS4NF73_9THEO</name>
<keyword evidence="1" id="KW-0812">Transmembrane</keyword>
<feature type="transmembrane region" description="Helical" evidence="1">
    <location>
        <begin position="6"/>
        <end position="22"/>
    </location>
</feature>
<keyword evidence="1" id="KW-0472">Membrane</keyword>
<reference evidence="2" key="1">
    <citation type="submission" date="2021-03" db="EMBL/GenBank/DDBJ databases">
        <title>Genomic Encyclopedia of Type Strains, Phase IV (KMG-IV): sequencing the most valuable type-strain genomes for metagenomic binning, comparative biology and taxonomic classification.</title>
        <authorList>
            <person name="Goeker M."/>
        </authorList>
    </citation>
    <scope>NUCLEOTIDE SEQUENCE</scope>
    <source>
        <strain evidence="2">DSM 101588</strain>
    </source>
</reference>
<feature type="transmembrane region" description="Helical" evidence="1">
    <location>
        <begin position="43"/>
        <end position="67"/>
    </location>
</feature>
<protein>
    <submittedName>
        <fullName evidence="2">Uncharacterized membrane protein YidH (DUF202 family)</fullName>
    </submittedName>
</protein>